<evidence type="ECO:0000259" key="14">
    <source>
        <dbReference type="Pfam" id="PF16901"/>
    </source>
</evidence>
<dbReference type="SUPFAM" id="SSF54373">
    <property type="entry name" value="FAD-linked reductases, C-terminal domain"/>
    <property type="match status" value="1"/>
</dbReference>
<feature type="domain" description="FAD dependent oxidoreductase" evidence="13">
    <location>
        <begin position="3"/>
        <end position="260"/>
    </location>
</feature>
<evidence type="ECO:0000256" key="4">
    <source>
        <dbReference type="ARBA" id="ARBA00007330"/>
    </source>
</evidence>
<dbReference type="FunFam" id="3.30.9.10:FF:000037">
    <property type="entry name" value="Glycerol-3-phosphate dehydrogenase"/>
    <property type="match status" value="1"/>
</dbReference>
<dbReference type="Gene3D" id="1.10.8.870">
    <property type="entry name" value="Alpha-glycerophosphate oxidase, cap domain"/>
    <property type="match status" value="1"/>
</dbReference>
<evidence type="ECO:0000256" key="6">
    <source>
        <dbReference type="ARBA" id="ARBA00020025"/>
    </source>
</evidence>
<dbReference type="InterPro" id="IPR006076">
    <property type="entry name" value="FAD-dep_OxRdtase"/>
</dbReference>
<evidence type="ECO:0000256" key="1">
    <source>
        <dbReference type="ARBA" id="ARBA00001974"/>
    </source>
</evidence>
<dbReference type="InterPro" id="IPR038299">
    <property type="entry name" value="DAO_C_sf"/>
</dbReference>
<comment type="subcellular location">
    <subcellularLocation>
        <location evidence="2">Mitochondrion</location>
    </subcellularLocation>
</comment>
<keyword evidence="11" id="KW-0496">Mitochondrion</keyword>
<dbReference type="InterPro" id="IPR000447">
    <property type="entry name" value="G3P_DH_FAD-dep"/>
</dbReference>
<evidence type="ECO:0000256" key="11">
    <source>
        <dbReference type="ARBA" id="ARBA00023128"/>
    </source>
</evidence>
<keyword evidence="16" id="KW-1185">Reference proteome</keyword>
<dbReference type="PANTHER" id="PTHR11985:SF15">
    <property type="entry name" value="GLYCEROL-3-PHOSPHATE DEHYDROGENASE, MITOCHONDRIAL"/>
    <property type="match status" value="1"/>
</dbReference>
<evidence type="ECO:0000256" key="3">
    <source>
        <dbReference type="ARBA" id="ARBA00005157"/>
    </source>
</evidence>
<comment type="cofactor">
    <cofactor evidence="1">
        <name>FAD</name>
        <dbReference type="ChEBI" id="CHEBI:57692"/>
    </cofactor>
</comment>
<dbReference type="Gene3D" id="3.30.9.10">
    <property type="entry name" value="D-Amino Acid Oxidase, subunit A, domain 2"/>
    <property type="match status" value="1"/>
</dbReference>
<dbReference type="GO" id="GO:0004368">
    <property type="term" value="F:glycerol-3-phosphate dehydrogenase (quinone) activity"/>
    <property type="evidence" value="ECO:0007669"/>
    <property type="project" value="UniProtKB-EC"/>
</dbReference>
<accession>A0A9W7DNW5</accession>
<evidence type="ECO:0000256" key="9">
    <source>
        <dbReference type="ARBA" id="ARBA00022946"/>
    </source>
</evidence>
<evidence type="ECO:0000256" key="10">
    <source>
        <dbReference type="ARBA" id="ARBA00023002"/>
    </source>
</evidence>
<evidence type="ECO:0000256" key="8">
    <source>
        <dbReference type="ARBA" id="ARBA00022827"/>
    </source>
</evidence>
<dbReference type="Pfam" id="PF01266">
    <property type="entry name" value="DAO"/>
    <property type="match status" value="1"/>
</dbReference>
<comment type="similarity">
    <text evidence="4">Belongs to the FAD-dependent glycerol-3-phosphate dehydrogenase family.</text>
</comment>
<evidence type="ECO:0000256" key="7">
    <source>
        <dbReference type="ARBA" id="ARBA00022630"/>
    </source>
</evidence>
<dbReference type="EMBL" id="BSXU01006473">
    <property type="protein sequence ID" value="GMG55900.1"/>
    <property type="molecule type" value="Genomic_DNA"/>
</dbReference>
<dbReference type="InterPro" id="IPR031656">
    <property type="entry name" value="DAO_C"/>
</dbReference>
<keyword evidence="10" id="KW-0560">Oxidoreductase</keyword>
<sequence length="448" mass="50014">MSKSNTLDKHPQLDSEGLVGGLVYHDGLFNDARMNVSLALTALKNGADVLNYMEVKQILKNENGKSKGVRVEDKETGEQYLVAADAVISATGPYSDLLLSMDKSATGLPEAEILNRPKMVVPSGGVHIVLPEWYCAKDMGLLDASTSDGRVMFFLPWQGKVLAGTTDVPLNKVPENPLATEVEIDDILKELQHYVKFKVRREDVLSAWCGVRPLVRDPSQIPDDEAPGSSSTQGIVRNHLVYQAPNGLMTISGGKWTTYREMAEEVSTKTIENTPELKARFGDKPCLTKHYKVIGGDNYDPSLFARLAQCYQLPEKLASHLAHNYGDRAPLIIQLFKSNPELLKPLGLPKDECKATYTDFDHPFTFAELHYSLQYEYARHPVDFLARRCRLAFLDSRKALQCVDDVVDVMASEFGWSSKVKEQKKKETVMFIQRMGVVPNADSYGTFY</sequence>
<dbReference type="GO" id="GO:0005739">
    <property type="term" value="C:mitochondrion"/>
    <property type="evidence" value="ECO:0007669"/>
    <property type="project" value="UniProtKB-SubCell"/>
</dbReference>
<evidence type="ECO:0000256" key="5">
    <source>
        <dbReference type="ARBA" id="ARBA00013029"/>
    </source>
</evidence>
<evidence type="ECO:0000313" key="15">
    <source>
        <dbReference type="EMBL" id="GMG55900.1"/>
    </source>
</evidence>
<evidence type="ECO:0000259" key="13">
    <source>
        <dbReference type="Pfam" id="PF01266"/>
    </source>
</evidence>
<dbReference type="AlphaFoldDB" id="A0A9W7DNW5"/>
<dbReference type="EC" id="1.1.5.3" evidence="5"/>
<dbReference type="Proteomes" id="UP001165063">
    <property type="component" value="Unassembled WGS sequence"/>
</dbReference>
<evidence type="ECO:0000256" key="12">
    <source>
        <dbReference type="ARBA" id="ARBA00049055"/>
    </source>
</evidence>
<comment type="caution">
    <text evidence="15">The sequence shown here is derived from an EMBL/GenBank/DDBJ whole genome shotgun (WGS) entry which is preliminary data.</text>
</comment>
<dbReference type="PANTHER" id="PTHR11985">
    <property type="entry name" value="GLYCEROL-3-PHOSPHATE DEHYDROGENASE"/>
    <property type="match status" value="1"/>
</dbReference>
<dbReference type="OrthoDB" id="264015at2759"/>
<keyword evidence="7" id="KW-0285">Flavoprotein</keyword>
<dbReference type="SUPFAM" id="SSF51905">
    <property type="entry name" value="FAD/NAD(P)-binding domain"/>
    <property type="match status" value="1"/>
</dbReference>
<name>A0A9W7DNW5_AMBMO</name>
<gene>
    <name evidence="15" type="ORF">Amon01_000796900</name>
</gene>
<dbReference type="FunFam" id="1.10.8.870:FF:000005">
    <property type="entry name" value="Glycerol-3-phosphate dehydrogenase"/>
    <property type="match status" value="1"/>
</dbReference>
<evidence type="ECO:0000256" key="2">
    <source>
        <dbReference type="ARBA" id="ARBA00004173"/>
    </source>
</evidence>
<evidence type="ECO:0000313" key="16">
    <source>
        <dbReference type="Proteomes" id="UP001165063"/>
    </source>
</evidence>
<dbReference type="Gene3D" id="3.50.50.60">
    <property type="entry name" value="FAD/NAD(P)-binding domain"/>
    <property type="match status" value="2"/>
</dbReference>
<dbReference type="PROSITE" id="PS00978">
    <property type="entry name" value="FAD_G3PDH_2"/>
    <property type="match status" value="1"/>
</dbReference>
<feature type="domain" description="Alpha-glycerophosphate oxidase C-terminal" evidence="14">
    <location>
        <begin position="286"/>
        <end position="419"/>
    </location>
</feature>
<dbReference type="Pfam" id="PF16901">
    <property type="entry name" value="DAO_C"/>
    <property type="match status" value="1"/>
</dbReference>
<reference evidence="15" key="1">
    <citation type="submission" date="2023-04" db="EMBL/GenBank/DDBJ databases">
        <title>Ambrosiozyma monospora NBRC 1965.</title>
        <authorList>
            <person name="Ichikawa N."/>
            <person name="Sato H."/>
            <person name="Tonouchi N."/>
        </authorList>
    </citation>
    <scope>NUCLEOTIDE SEQUENCE</scope>
    <source>
        <strain evidence="15">NBRC 1965</strain>
    </source>
</reference>
<protein>
    <recommendedName>
        <fullName evidence="6">Glycerol-3-phosphate dehydrogenase, mitochondrial</fullName>
        <ecNumber evidence="5">1.1.5.3</ecNumber>
    </recommendedName>
</protein>
<organism evidence="15 16">
    <name type="scientific">Ambrosiozyma monospora</name>
    <name type="common">Yeast</name>
    <name type="synonym">Endomycopsis monosporus</name>
    <dbReference type="NCBI Taxonomy" id="43982"/>
    <lineage>
        <taxon>Eukaryota</taxon>
        <taxon>Fungi</taxon>
        <taxon>Dikarya</taxon>
        <taxon>Ascomycota</taxon>
        <taxon>Saccharomycotina</taxon>
        <taxon>Pichiomycetes</taxon>
        <taxon>Pichiales</taxon>
        <taxon>Pichiaceae</taxon>
        <taxon>Ambrosiozyma</taxon>
    </lineage>
</organism>
<dbReference type="InterPro" id="IPR036188">
    <property type="entry name" value="FAD/NAD-bd_sf"/>
</dbReference>
<dbReference type="GO" id="GO:0006072">
    <property type="term" value="P:glycerol-3-phosphate metabolic process"/>
    <property type="evidence" value="ECO:0007669"/>
    <property type="project" value="InterPro"/>
</dbReference>
<proteinExistence type="inferred from homology"/>
<comment type="pathway">
    <text evidence="3">Polyol metabolism; glycerol degradation via glycerol kinase pathway; glycerone phosphate from sn-glycerol 3-phosphate (anaerobic route): step 1/1.</text>
</comment>
<comment type="catalytic activity">
    <reaction evidence="12">
        <text>a quinone + sn-glycerol 3-phosphate = dihydroxyacetone phosphate + a quinol</text>
        <dbReference type="Rhea" id="RHEA:18977"/>
        <dbReference type="ChEBI" id="CHEBI:24646"/>
        <dbReference type="ChEBI" id="CHEBI:57597"/>
        <dbReference type="ChEBI" id="CHEBI:57642"/>
        <dbReference type="ChEBI" id="CHEBI:132124"/>
        <dbReference type="EC" id="1.1.5.3"/>
    </reaction>
</comment>
<keyword evidence="8" id="KW-0274">FAD</keyword>
<keyword evidence="9" id="KW-0809">Transit peptide</keyword>